<accession>A0A4Z2GHM9</accession>
<name>A0A4Z2GHM9_9TELE</name>
<keyword evidence="2" id="KW-1185">Reference proteome</keyword>
<comment type="caution">
    <text evidence="1">The sequence shown here is derived from an EMBL/GenBank/DDBJ whole genome shotgun (WGS) entry which is preliminary data.</text>
</comment>
<reference evidence="1 2" key="1">
    <citation type="submission" date="2019-03" db="EMBL/GenBank/DDBJ databases">
        <title>First draft genome of Liparis tanakae, snailfish: a comprehensive survey of snailfish specific genes.</title>
        <authorList>
            <person name="Kim W."/>
            <person name="Song I."/>
            <person name="Jeong J.-H."/>
            <person name="Kim D."/>
            <person name="Kim S."/>
            <person name="Ryu S."/>
            <person name="Song J.Y."/>
            <person name="Lee S.K."/>
        </authorList>
    </citation>
    <scope>NUCLEOTIDE SEQUENCE [LARGE SCALE GENOMIC DNA]</scope>
    <source>
        <tissue evidence="1">Muscle</tissue>
    </source>
</reference>
<sequence length="90" mass="9854">MLLRAAASWLQLSGARCSTSIRLVMKKLFCNAATPFSGRIEVWRHTGHDRRHGSPEAVEATERPQFLLCAGNKRPVVGADGTDAPTPEPR</sequence>
<gene>
    <name evidence="1" type="ORF">EYF80_037116</name>
</gene>
<organism evidence="1 2">
    <name type="scientific">Liparis tanakae</name>
    <name type="common">Tanaka's snailfish</name>
    <dbReference type="NCBI Taxonomy" id="230148"/>
    <lineage>
        <taxon>Eukaryota</taxon>
        <taxon>Metazoa</taxon>
        <taxon>Chordata</taxon>
        <taxon>Craniata</taxon>
        <taxon>Vertebrata</taxon>
        <taxon>Euteleostomi</taxon>
        <taxon>Actinopterygii</taxon>
        <taxon>Neopterygii</taxon>
        <taxon>Teleostei</taxon>
        <taxon>Neoteleostei</taxon>
        <taxon>Acanthomorphata</taxon>
        <taxon>Eupercaria</taxon>
        <taxon>Perciformes</taxon>
        <taxon>Cottioidei</taxon>
        <taxon>Cottales</taxon>
        <taxon>Liparidae</taxon>
        <taxon>Liparis</taxon>
    </lineage>
</organism>
<proteinExistence type="predicted"/>
<dbReference type="Proteomes" id="UP000314294">
    <property type="component" value="Unassembled WGS sequence"/>
</dbReference>
<evidence type="ECO:0000313" key="2">
    <source>
        <dbReference type="Proteomes" id="UP000314294"/>
    </source>
</evidence>
<evidence type="ECO:0000313" key="1">
    <source>
        <dbReference type="EMBL" id="TNN52665.1"/>
    </source>
</evidence>
<dbReference type="AlphaFoldDB" id="A0A4Z2GHM9"/>
<dbReference type="EMBL" id="SRLO01000539">
    <property type="protein sequence ID" value="TNN52665.1"/>
    <property type="molecule type" value="Genomic_DNA"/>
</dbReference>
<protein>
    <submittedName>
        <fullName evidence="1">Uncharacterized protein</fullName>
    </submittedName>
</protein>